<keyword evidence="3" id="KW-0804">Transcription</keyword>
<dbReference type="InterPro" id="IPR011711">
    <property type="entry name" value="GntR_C"/>
</dbReference>
<dbReference type="Gene3D" id="1.20.120.530">
    <property type="entry name" value="GntR ligand-binding domain-like"/>
    <property type="match status" value="1"/>
</dbReference>
<accession>A0A644VFG4</accession>
<dbReference type="PANTHER" id="PTHR43537">
    <property type="entry name" value="TRANSCRIPTIONAL REGULATOR, GNTR FAMILY"/>
    <property type="match status" value="1"/>
</dbReference>
<evidence type="ECO:0000256" key="2">
    <source>
        <dbReference type="ARBA" id="ARBA00023125"/>
    </source>
</evidence>
<protein>
    <recommendedName>
        <fullName evidence="4">HTH gntR-type domain-containing protein</fullName>
    </recommendedName>
</protein>
<name>A0A644VFG4_9ZZZZ</name>
<dbReference type="PANTHER" id="PTHR43537:SF39">
    <property type="entry name" value="HTH-TYPE TRANSCRIPTIONAL REGULATOR MCBR"/>
    <property type="match status" value="1"/>
</dbReference>
<evidence type="ECO:0000256" key="1">
    <source>
        <dbReference type="ARBA" id="ARBA00023015"/>
    </source>
</evidence>
<dbReference type="PROSITE" id="PS50949">
    <property type="entry name" value="HTH_GNTR"/>
    <property type="match status" value="1"/>
</dbReference>
<feature type="domain" description="HTH gntR-type" evidence="4">
    <location>
        <begin position="35"/>
        <end position="102"/>
    </location>
</feature>
<dbReference type="InterPro" id="IPR000524">
    <property type="entry name" value="Tscrpt_reg_HTH_GntR"/>
</dbReference>
<dbReference type="Pfam" id="PF07729">
    <property type="entry name" value="FCD"/>
    <property type="match status" value="1"/>
</dbReference>
<reference evidence="5" key="1">
    <citation type="submission" date="2019-08" db="EMBL/GenBank/DDBJ databases">
        <authorList>
            <person name="Kucharzyk K."/>
            <person name="Murdoch R.W."/>
            <person name="Higgins S."/>
            <person name="Loffler F."/>
        </authorList>
    </citation>
    <scope>NUCLEOTIDE SEQUENCE</scope>
</reference>
<evidence type="ECO:0000256" key="3">
    <source>
        <dbReference type="ARBA" id="ARBA00023163"/>
    </source>
</evidence>
<dbReference type="SUPFAM" id="SSF48008">
    <property type="entry name" value="GntR ligand-binding domain-like"/>
    <property type="match status" value="1"/>
</dbReference>
<dbReference type="InterPro" id="IPR036388">
    <property type="entry name" value="WH-like_DNA-bd_sf"/>
</dbReference>
<dbReference type="Gene3D" id="1.10.10.10">
    <property type="entry name" value="Winged helix-like DNA-binding domain superfamily/Winged helix DNA-binding domain"/>
    <property type="match status" value="1"/>
</dbReference>
<sequence>MSQASSRAILRRDLPYPKAQMTDFPLPEIPPAEGMTTQEHAYARLRNAVMVGALKPGTALTFRGLAQALGLSPTPIREAVRRLSTEKAIEVLGNRRLRVPQMTPGRFEELVELRVLLETHAAGRALPYLSEVVIDRLTALDDRMDAAIAAHDLDALTRMNQEFHKTLYALNPDQATIPLIESIWLQLGPFQRQVIEDIAAITMVDHHKEMLAAMRARDAAALRVALERDIHDGSIRAGCALLATAR</sequence>
<organism evidence="5">
    <name type="scientific">bioreactor metagenome</name>
    <dbReference type="NCBI Taxonomy" id="1076179"/>
    <lineage>
        <taxon>unclassified sequences</taxon>
        <taxon>metagenomes</taxon>
        <taxon>ecological metagenomes</taxon>
    </lineage>
</organism>
<dbReference type="SMART" id="SM00345">
    <property type="entry name" value="HTH_GNTR"/>
    <property type="match status" value="1"/>
</dbReference>
<dbReference type="InterPro" id="IPR008920">
    <property type="entry name" value="TF_FadR/GntR_C"/>
</dbReference>
<comment type="caution">
    <text evidence="5">The sequence shown here is derived from an EMBL/GenBank/DDBJ whole genome shotgun (WGS) entry which is preliminary data.</text>
</comment>
<dbReference type="AlphaFoldDB" id="A0A644VFG4"/>
<dbReference type="Pfam" id="PF00392">
    <property type="entry name" value="GntR"/>
    <property type="match status" value="1"/>
</dbReference>
<dbReference type="InterPro" id="IPR036390">
    <property type="entry name" value="WH_DNA-bd_sf"/>
</dbReference>
<keyword evidence="1" id="KW-0805">Transcription regulation</keyword>
<evidence type="ECO:0000313" key="5">
    <source>
        <dbReference type="EMBL" id="MPL90030.1"/>
    </source>
</evidence>
<gene>
    <name evidence="5" type="ORF">SDC9_36075</name>
</gene>
<dbReference type="GO" id="GO:0003677">
    <property type="term" value="F:DNA binding"/>
    <property type="evidence" value="ECO:0007669"/>
    <property type="project" value="UniProtKB-KW"/>
</dbReference>
<dbReference type="SMART" id="SM00895">
    <property type="entry name" value="FCD"/>
    <property type="match status" value="1"/>
</dbReference>
<evidence type="ECO:0000259" key="4">
    <source>
        <dbReference type="PROSITE" id="PS50949"/>
    </source>
</evidence>
<dbReference type="EMBL" id="VSSQ01000293">
    <property type="protein sequence ID" value="MPL90030.1"/>
    <property type="molecule type" value="Genomic_DNA"/>
</dbReference>
<keyword evidence="2" id="KW-0238">DNA-binding</keyword>
<proteinExistence type="predicted"/>
<dbReference type="GO" id="GO:0003700">
    <property type="term" value="F:DNA-binding transcription factor activity"/>
    <property type="evidence" value="ECO:0007669"/>
    <property type="project" value="InterPro"/>
</dbReference>
<dbReference type="SUPFAM" id="SSF46785">
    <property type="entry name" value="Winged helix' DNA-binding domain"/>
    <property type="match status" value="1"/>
</dbReference>